<dbReference type="InterPro" id="IPR018060">
    <property type="entry name" value="HTH_AraC"/>
</dbReference>
<dbReference type="SUPFAM" id="SSF46689">
    <property type="entry name" value="Homeodomain-like"/>
    <property type="match status" value="1"/>
</dbReference>
<keyword evidence="1" id="KW-0805">Transcription regulation</keyword>
<accession>A0ABV7HXZ2</accession>
<dbReference type="SMART" id="SM00342">
    <property type="entry name" value="HTH_ARAC"/>
    <property type="match status" value="1"/>
</dbReference>
<evidence type="ECO:0000256" key="2">
    <source>
        <dbReference type="ARBA" id="ARBA00023125"/>
    </source>
</evidence>
<evidence type="ECO:0000256" key="3">
    <source>
        <dbReference type="ARBA" id="ARBA00023163"/>
    </source>
</evidence>
<dbReference type="PANTHER" id="PTHR47894:SF1">
    <property type="entry name" value="HTH-TYPE TRANSCRIPTIONAL REGULATOR VQSM"/>
    <property type="match status" value="1"/>
</dbReference>
<dbReference type="Pfam" id="PF12833">
    <property type="entry name" value="HTH_18"/>
    <property type="match status" value="1"/>
</dbReference>
<dbReference type="InterPro" id="IPR009057">
    <property type="entry name" value="Homeodomain-like_sf"/>
</dbReference>
<dbReference type="InterPro" id="IPR032687">
    <property type="entry name" value="AraC-type_N"/>
</dbReference>
<evidence type="ECO:0000313" key="5">
    <source>
        <dbReference type="EMBL" id="MFC3156297.1"/>
    </source>
</evidence>
<organism evidence="5 6">
    <name type="scientific">Gilvimarinus japonicus</name>
    <dbReference type="NCBI Taxonomy" id="1796469"/>
    <lineage>
        <taxon>Bacteria</taxon>
        <taxon>Pseudomonadati</taxon>
        <taxon>Pseudomonadota</taxon>
        <taxon>Gammaproteobacteria</taxon>
        <taxon>Cellvibrionales</taxon>
        <taxon>Cellvibrionaceae</taxon>
        <taxon>Gilvimarinus</taxon>
    </lineage>
</organism>
<feature type="domain" description="HTH araC/xylS-type" evidence="4">
    <location>
        <begin position="239"/>
        <end position="336"/>
    </location>
</feature>
<reference evidence="6" key="1">
    <citation type="journal article" date="2019" name="Int. J. Syst. Evol. Microbiol.">
        <title>The Global Catalogue of Microorganisms (GCM) 10K type strain sequencing project: providing services to taxonomists for standard genome sequencing and annotation.</title>
        <authorList>
            <consortium name="The Broad Institute Genomics Platform"/>
            <consortium name="The Broad Institute Genome Sequencing Center for Infectious Disease"/>
            <person name="Wu L."/>
            <person name="Ma J."/>
        </authorList>
    </citation>
    <scope>NUCLEOTIDE SEQUENCE [LARGE SCALE GENOMIC DNA]</scope>
    <source>
        <strain evidence="6">KCTC 52141</strain>
    </source>
</reference>
<keyword evidence="3" id="KW-0804">Transcription</keyword>
<dbReference type="EMBL" id="JBHRTL010000029">
    <property type="protein sequence ID" value="MFC3156297.1"/>
    <property type="molecule type" value="Genomic_DNA"/>
</dbReference>
<dbReference type="Pfam" id="PF12625">
    <property type="entry name" value="Arabinose_bd"/>
    <property type="match status" value="1"/>
</dbReference>
<evidence type="ECO:0000259" key="4">
    <source>
        <dbReference type="PROSITE" id="PS01124"/>
    </source>
</evidence>
<dbReference type="Gene3D" id="1.10.10.60">
    <property type="entry name" value="Homeodomain-like"/>
    <property type="match status" value="1"/>
</dbReference>
<name>A0ABV7HXZ2_9GAMM</name>
<evidence type="ECO:0000313" key="6">
    <source>
        <dbReference type="Proteomes" id="UP001595548"/>
    </source>
</evidence>
<sequence>MANHYEIDTACIAAHEFPAALIDLACSRGIDSHKLLRGTGIFMDDFLTGELTLRPTQCFALLGNLRKLMPAAECAFLAGARLYPGNFGAAASALQSSANLLAAIQVVVEYQAILSPLLSPRLEWRCDDLFIHWHDACGANEHGAFLADMMISALVAITKHLAGRSLPWQFYLPGDPNHREQYQVHWGRHLHVGSHQYSMQINRAELEQAWPGSAANVSEIARRQCDRRLEQSPAAGFISVFDAYLRQHLAGNPSLESAACEFAISPATLKRKLKKHHTSFQRRFDLVRKEQALYWLTHERLPLAEIATRLHFHDARNLRRAFKRWTGIVPSQVIASR</sequence>
<evidence type="ECO:0000256" key="1">
    <source>
        <dbReference type="ARBA" id="ARBA00023015"/>
    </source>
</evidence>
<dbReference type="RefSeq" id="WP_382417458.1">
    <property type="nucleotide sequence ID" value="NZ_AP031500.1"/>
</dbReference>
<protein>
    <submittedName>
        <fullName evidence="5">Helix-turn-helix domain-containing protein</fullName>
    </submittedName>
</protein>
<dbReference type="Proteomes" id="UP001595548">
    <property type="component" value="Unassembled WGS sequence"/>
</dbReference>
<dbReference type="PROSITE" id="PS01124">
    <property type="entry name" value="HTH_ARAC_FAMILY_2"/>
    <property type="match status" value="1"/>
</dbReference>
<comment type="caution">
    <text evidence="5">The sequence shown here is derived from an EMBL/GenBank/DDBJ whole genome shotgun (WGS) entry which is preliminary data.</text>
</comment>
<keyword evidence="6" id="KW-1185">Reference proteome</keyword>
<keyword evidence="2" id="KW-0238">DNA-binding</keyword>
<proteinExistence type="predicted"/>
<gene>
    <name evidence="5" type="ORF">ACFOEB_13885</name>
</gene>
<dbReference type="PANTHER" id="PTHR47894">
    <property type="entry name" value="HTH-TYPE TRANSCRIPTIONAL REGULATOR GADX"/>
    <property type="match status" value="1"/>
</dbReference>